<name>A0A8H3VP02_VENIN</name>
<accession>A0A8H3VP02</accession>
<dbReference type="Proteomes" id="UP000433883">
    <property type="component" value="Unassembled WGS sequence"/>
</dbReference>
<evidence type="ECO:0000313" key="1">
    <source>
        <dbReference type="EMBL" id="KAE9970001.1"/>
    </source>
</evidence>
<dbReference type="AlphaFoldDB" id="A0A8H3VP02"/>
<dbReference type="EMBL" id="WNWQ01000346">
    <property type="protein sequence ID" value="KAE9970001.1"/>
    <property type="molecule type" value="Genomic_DNA"/>
</dbReference>
<keyword evidence="5" id="KW-1185">Reference proteome</keyword>
<sequence>MSELFDQVIVAQGKSTQLLNRALAVQVQAAADQKDPKLTRILAENESLKSQIISNVSYLNPGNSNAMPLGFDVLTLKLETGWVVGVVNVTTRQLLYVIRSPKEEYCTEHINASLHILHQHCAEQLAADMLKLGQL</sequence>
<evidence type="ECO:0000313" key="5">
    <source>
        <dbReference type="Proteomes" id="UP000490939"/>
    </source>
</evidence>
<evidence type="ECO:0000313" key="2">
    <source>
        <dbReference type="EMBL" id="KAE9979124.1"/>
    </source>
</evidence>
<comment type="caution">
    <text evidence="3">The sequence shown here is derived from an EMBL/GenBank/DDBJ whole genome shotgun (WGS) entry which is preliminary data.</text>
</comment>
<evidence type="ECO:0000313" key="3">
    <source>
        <dbReference type="EMBL" id="KAE9990274.1"/>
    </source>
</evidence>
<reference evidence="3 5" key="1">
    <citation type="submission" date="2019-07" db="EMBL/GenBank/DDBJ databases">
        <title>Venturia inaequalis Genome Resource.</title>
        <authorList>
            <person name="Lichtner F.J."/>
        </authorList>
    </citation>
    <scope>NUCLEOTIDE SEQUENCE [LARGE SCALE GENOMIC DNA]</scope>
    <source>
        <strain evidence="2 4">120213</strain>
        <strain evidence="1">Bline_iso_100314</strain>
        <strain evidence="3 5">DMI_063113</strain>
    </source>
</reference>
<dbReference type="EMBL" id="WNWS01000123">
    <property type="protein sequence ID" value="KAE9979124.1"/>
    <property type="molecule type" value="Genomic_DNA"/>
</dbReference>
<protein>
    <submittedName>
        <fullName evidence="3">Uncharacterized protein</fullName>
    </submittedName>
</protein>
<dbReference type="Proteomes" id="UP000490939">
    <property type="component" value="Unassembled WGS sequence"/>
</dbReference>
<proteinExistence type="predicted"/>
<organism evidence="3 5">
    <name type="scientific">Venturia inaequalis</name>
    <name type="common">Apple scab fungus</name>
    <dbReference type="NCBI Taxonomy" id="5025"/>
    <lineage>
        <taxon>Eukaryota</taxon>
        <taxon>Fungi</taxon>
        <taxon>Dikarya</taxon>
        <taxon>Ascomycota</taxon>
        <taxon>Pezizomycotina</taxon>
        <taxon>Dothideomycetes</taxon>
        <taxon>Pleosporomycetidae</taxon>
        <taxon>Venturiales</taxon>
        <taxon>Venturiaceae</taxon>
        <taxon>Venturia</taxon>
    </lineage>
</organism>
<evidence type="ECO:0000313" key="4">
    <source>
        <dbReference type="Proteomes" id="UP000447873"/>
    </source>
</evidence>
<dbReference type="Proteomes" id="UP000447873">
    <property type="component" value="Unassembled WGS sequence"/>
</dbReference>
<dbReference type="EMBL" id="WNWR01000144">
    <property type="protein sequence ID" value="KAE9990274.1"/>
    <property type="molecule type" value="Genomic_DNA"/>
</dbReference>
<gene>
    <name evidence="1" type="ORF">BLS_005119</name>
    <name evidence="3" type="ORF">EG327_001606</name>
    <name evidence="2" type="ORF">EG328_001065</name>
</gene>